<dbReference type="InterPro" id="IPR051449">
    <property type="entry name" value="ABC-2_transporter_component"/>
</dbReference>
<evidence type="ECO:0000313" key="10">
    <source>
        <dbReference type="Proteomes" id="UP001596978"/>
    </source>
</evidence>
<dbReference type="RefSeq" id="WP_386406714.1">
    <property type="nucleotide sequence ID" value="NZ_JBHTJH010000004.1"/>
</dbReference>
<dbReference type="InterPro" id="IPR019863">
    <property type="entry name" value="Motility-assoc_ABC-rel_GldG"/>
</dbReference>
<keyword evidence="3 6" id="KW-0812">Transmembrane</keyword>
<keyword evidence="4 6" id="KW-1133">Transmembrane helix</keyword>
<feature type="transmembrane region" description="Helical" evidence="6">
    <location>
        <begin position="247"/>
        <end position="265"/>
    </location>
</feature>
<protein>
    <submittedName>
        <fullName evidence="9">Gliding motility-associated ABC transporter substrate-binding protein GldG</fullName>
    </submittedName>
</protein>
<dbReference type="PANTHER" id="PTHR30294:SF29">
    <property type="entry name" value="MULTIDRUG ABC TRANSPORTER PERMEASE YBHS-RELATED"/>
    <property type="match status" value="1"/>
</dbReference>
<evidence type="ECO:0000256" key="2">
    <source>
        <dbReference type="ARBA" id="ARBA00022475"/>
    </source>
</evidence>
<name>A0ABW3D064_9FLAO</name>
<reference evidence="10" key="1">
    <citation type="journal article" date="2019" name="Int. J. Syst. Evol. Microbiol.">
        <title>The Global Catalogue of Microorganisms (GCM) 10K type strain sequencing project: providing services to taxonomists for standard genome sequencing and annotation.</title>
        <authorList>
            <consortium name="The Broad Institute Genomics Platform"/>
            <consortium name="The Broad Institute Genome Sequencing Center for Infectious Disease"/>
            <person name="Wu L."/>
            <person name="Ma J."/>
        </authorList>
    </citation>
    <scope>NUCLEOTIDE SEQUENCE [LARGE SCALE GENOMIC DNA]</scope>
    <source>
        <strain evidence="10">CCUG 62952</strain>
    </source>
</reference>
<dbReference type="InterPro" id="IPR055396">
    <property type="entry name" value="DUF7088"/>
</dbReference>
<evidence type="ECO:0000256" key="6">
    <source>
        <dbReference type="SAM" id="Phobius"/>
    </source>
</evidence>
<evidence type="ECO:0000256" key="1">
    <source>
        <dbReference type="ARBA" id="ARBA00004651"/>
    </source>
</evidence>
<evidence type="ECO:0000259" key="8">
    <source>
        <dbReference type="Pfam" id="PF23357"/>
    </source>
</evidence>
<evidence type="ECO:0000259" key="7">
    <source>
        <dbReference type="Pfam" id="PF09822"/>
    </source>
</evidence>
<feature type="transmembrane region" description="Helical" evidence="6">
    <location>
        <begin position="90"/>
        <end position="119"/>
    </location>
</feature>
<evidence type="ECO:0000256" key="3">
    <source>
        <dbReference type="ARBA" id="ARBA00022692"/>
    </source>
</evidence>
<feature type="domain" description="DUF7088" evidence="8">
    <location>
        <begin position="272"/>
        <end position="378"/>
    </location>
</feature>
<evidence type="ECO:0000256" key="5">
    <source>
        <dbReference type="ARBA" id="ARBA00023136"/>
    </source>
</evidence>
<dbReference type="EMBL" id="JBHTJH010000004">
    <property type="protein sequence ID" value="MFD0862218.1"/>
    <property type="molecule type" value="Genomic_DNA"/>
</dbReference>
<feature type="transmembrane region" description="Helical" evidence="6">
    <location>
        <begin position="139"/>
        <end position="158"/>
    </location>
</feature>
<keyword evidence="5 6" id="KW-0472">Membrane</keyword>
<dbReference type="Pfam" id="PF09822">
    <property type="entry name" value="ABC_transp_aux"/>
    <property type="match status" value="1"/>
</dbReference>
<dbReference type="NCBIfam" id="TIGR03518">
    <property type="entry name" value="ABC_perm_GldF"/>
    <property type="match status" value="1"/>
</dbReference>
<gene>
    <name evidence="9" type="primary">gldG</name>
    <name evidence="9" type="ORF">ACFQ1M_08350</name>
</gene>
<dbReference type="SUPFAM" id="SSF52317">
    <property type="entry name" value="Class I glutamine amidotransferase-like"/>
    <property type="match status" value="1"/>
</dbReference>
<comment type="subcellular location">
    <subcellularLocation>
        <location evidence="1">Cell membrane</location>
        <topology evidence="1">Multi-pass membrane protein</topology>
    </subcellularLocation>
</comment>
<comment type="caution">
    <text evidence="9">The sequence shown here is derived from an EMBL/GenBank/DDBJ whole genome shotgun (WGS) entry which is preliminary data.</text>
</comment>
<evidence type="ECO:0000256" key="4">
    <source>
        <dbReference type="ARBA" id="ARBA00022989"/>
    </source>
</evidence>
<feature type="transmembrane region" description="Helical" evidence="6">
    <location>
        <begin position="165"/>
        <end position="182"/>
    </location>
</feature>
<proteinExistence type="predicted"/>
<dbReference type="Pfam" id="PF23357">
    <property type="entry name" value="DUF7088"/>
    <property type="match status" value="1"/>
</dbReference>
<evidence type="ECO:0000313" key="9">
    <source>
        <dbReference type="EMBL" id="MFD0862218.1"/>
    </source>
</evidence>
<dbReference type="InterPro" id="IPR019860">
    <property type="entry name" value="Motility-assoc_ABC_perm_GldF"/>
</dbReference>
<feature type="transmembrane region" description="Helical" evidence="6">
    <location>
        <begin position="220"/>
        <end position="238"/>
    </location>
</feature>
<keyword evidence="2" id="KW-1003">Cell membrane</keyword>
<feature type="transmembrane region" description="Helical" evidence="6">
    <location>
        <begin position="12"/>
        <end position="35"/>
    </location>
</feature>
<dbReference type="Pfam" id="PF12679">
    <property type="entry name" value="ABC2_membrane_2"/>
    <property type="match status" value="1"/>
</dbReference>
<keyword evidence="10" id="KW-1185">Reference proteome</keyword>
<feature type="transmembrane region" description="Helical" evidence="6">
    <location>
        <begin position="764"/>
        <end position="787"/>
    </location>
</feature>
<dbReference type="NCBIfam" id="TIGR03521">
    <property type="entry name" value="GldG"/>
    <property type="match status" value="1"/>
</dbReference>
<sequence length="794" mass="89153">MLAIIKREISTFFASSIGYLVIAIFLVLNGLFLWVFESNFNILDYGFADLMVFFSLTPWVLIFLIPAVCMRSFSDEKKQGTLELLLTKPLSLWQIVLGKYFGAVLLILLALIPTFLYVYTIWQLGNPAGNLDIGSVLGSYFGLLFLIASYTAIGIFASTLSENQIVALIIAIFLSFLCYYGFEGIADFGFLKDNSLLIENLGMKAHFDSMGRGVIDTRDVLYFLVVSLLFLLLTKLRLESKSILKPIGIFIAAATVTILVGNQLYQRFDLTQDQRYTLSKAAKNTVANADEAIIVDVLLGGSLPAEFKRLQVETRQMLEEFASENDNIIFDFVDPLEGEENPNRIVNDLQRLGLTPAQATISENNKVSQEIVFPWAIANMGERSVRIPLLKNELGATSEQRVSNSIQQLEYAFADGFAKLTNTDRKKVAILKGHGELDDRFIADYASTLNEYYDLAPFDMKALSDDHPKTLENLKRFDLFISAKPLQSFSEEEVYILDQYMMNGGKAMWLVDMVNIEMDSLYNPTGKGVAFLRDLNLGNMFFKYGARVNPELVKDLYNAPIVLAAGEGNNAQFNPLPWPYHPLTVVKNTHPIVNNTGTVKFTFANTIDTVMAATKKTILLSSSPLSKTLGIPSQISLEEATKSLEPQSFNEQNLPLAVLLEGTFTSAYKNRVKPLKISDDKQESSDTKMILIADGDVIKNQLDRNGRPLQLGFDKWTGNTYGNKEFLLNCANYLLDDTGLINIRSKEIAIAFLDKEKVADERNYWQAFNIGLPLFILGLFGVVFNWIRKRRYTR</sequence>
<organism evidence="9 10">
    <name type="scientific">Sungkyunkwania multivorans</name>
    <dbReference type="NCBI Taxonomy" id="1173618"/>
    <lineage>
        <taxon>Bacteria</taxon>
        <taxon>Pseudomonadati</taxon>
        <taxon>Bacteroidota</taxon>
        <taxon>Flavobacteriia</taxon>
        <taxon>Flavobacteriales</taxon>
        <taxon>Flavobacteriaceae</taxon>
        <taxon>Sungkyunkwania</taxon>
    </lineage>
</organism>
<accession>A0ABW3D064</accession>
<feature type="transmembrane region" description="Helical" evidence="6">
    <location>
        <begin position="47"/>
        <end position="69"/>
    </location>
</feature>
<dbReference type="PANTHER" id="PTHR30294">
    <property type="entry name" value="MEMBRANE COMPONENT OF ABC TRANSPORTER YHHJ-RELATED"/>
    <property type="match status" value="1"/>
</dbReference>
<feature type="domain" description="ABC-type uncharacterised transport system" evidence="7">
    <location>
        <begin position="425"/>
        <end position="730"/>
    </location>
</feature>
<dbReference type="Proteomes" id="UP001596978">
    <property type="component" value="Unassembled WGS sequence"/>
</dbReference>
<dbReference type="InterPro" id="IPR029062">
    <property type="entry name" value="Class_I_gatase-like"/>
</dbReference>
<dbReference type="InterPro" id="IPR019196">
    <property type="entry name" value="ABC_transp_unknown"/>
</dbReference>